<name>A0A1D9PXH7_SCLS1</name>
<accession>A0A1D9PXH7</accession>
<sequence>MGRYNQGNTLTKYYYAKKSDMIPLLHLGNDIFGSTITVSTHLARAKVDNVERTESIQLSQAIIEKELDGLQHVLSIDPLARTKNVPTITNQTLTDNHVFYLDSTFDAAS</sequence>
<evidence type="ECO:0000313" key="2">
    <source>
        <dbReference type="Proteomes" id="UP000177798"/>
    </source>
</evidence>
<proteinExistence type="predicted"/>
<gene>
    <name evidence="1" type="ORF">sscle_02g020690</name>
</gene>
<reference evidence="2" key="1">
    <citation type="journal article" date="2017" name="Genome Biol. Evol.">
        <title>The complete genome sequence of the phytopathogenic fungus Sclerotinia sclerotiorum reveals insights into the genome architecture of broad host range pathogens.</title>
        <authorList>
            <person name="Derbyshire M."/>
            <person name="Denton-Giles M."/>
            <person name="Hegedus D."/>
            <person name="Seifbarghy S."/>
            <person name="Rollins J."/>
            <person name="van Kan J."/>
            <person name="Seidl M.F."/>
            <person name="Faino L."/>
            <person name="Mbengue M."/>
            <person name="Navaud O."/>
            <person name="Raffaele S."/>
            <person name="Hammond-Kosack K."/>
            <person name="Heard S."/>
            <person name="Oliver R."/>
        </authorList>
    </citation>
    <scope>NUCLEOTIDE SEQUENCE [LARGE SCALE GENOMIC DNA]</scope>
    <source>
        <strain evidence="2">ATCC 18683 / 1980 / Ss-1</strain>
    </source>
</reference>
<dbReference type="EMBL" id="CP017815">
    <property type="protein sequence ID" value="APA07299.1"/>
    <property type="molecule type" value="Genomic_DNA"/>
</dbReference>
<dbReference type="VEuPathDB" id="FungiDB:sscle_02g020690"/>
<organism evidence="1 2">
    <name type="scientific">Sclerotinia sclerotiorum (strain ATCC 18683 / 1980 / Ss-1)</name>
    <name type="common">White mold</name>
    <name type="synonym">Whetzelinia sclerotiorum</name>
    <dbReference type="NCBI Taxonomy" id="665079"/>
    <lineage>
        <taxon>Eukaryota</taxon>
        <taxon>Fungi</taxon>
        <taxon>Dikarya</taxon>
        <taxon>Ascomycota</taxon>
        <taxon>Pezizomycotina</taxon>
        <taxon>Leotiomycetes</taxon>
        <taxon>Helotiales</taxon>
        <taxon>Sclerotiniaceae</taxon>
        <taxon>Sclerotinia</taxon>
    </lineage>
</organism>
<evidence type="ECO:0000313" key="1">
    <source>
        <dbReference type="EMBL" id="APA07299.1"/>
    </source>
</evidence>
<protein>
    <submittedName>
        <fullName evidence="1">Uncharacterized protein</fullName>
    </submittedName>
</protein>
<dbReference type="Proteomes" id="UP000177798">
    <property type="component" value="Chromosome 2"/>
</dbReference>
<dbReference type="AlphaFoldDB" id="A0A1D9PXH7"/>